<name>A0A2G2Z1E7_CAPAN</name>
<dbReference type="Gramene" id="PHT75803">
    <property type="protein sequence ID" value="PHT75803"/>
    <property type="gene ID" value="T459_19325"/>
</dbReference>
<dbReference type="AlphaFoldDB" id="A0A2G2Z1E7"/>
<comment type="caution">
    <text evidence="1">The sequence shown here is derived from an EMBL/GenBank/DDBJ whole genome shotgun (WGS) entry which is preliminary data.</text>
</comment>
<organism evidence="1 2">
    <name type="scientific">Capsicum annuum</name>
    <name type="common">Capsicum pepper</name>
    <dbReference type="NCBI Taxonomy" id="4072"/>
    <lineage>
        <taxon>Eukaryota</taxon>
        <taxon>Viridiplantae</taxon>
        <taxon>Streptophyta</taxon>
        <taxon>Embryophyta</taxon>
        <taxon>Tracheophyta</taxon>
        <taxon>Spermatophyta</taxon>
        <taxon>Magnoliopsida</taxon>
        <taxon>eudicotyledons</taxon>
        <taxon>Gunneridae</taxon>
        <taxon>Pentapetalae</taxon>
        <taxon>asterids</taxon>
        <taxon>lamiids</taxon>
        <taxon>Solanales</taxon>
        <taxon>Solanaceae</taxon>
        <taxon>Solanoideae</taxon>
        <taxon>Capsiceae</taxon>
        <taxon>Capsicum</taxon>
    </lineage>
</organism>
<accession>A0A2G2Z1E7</accession>
<evidence type="ECO:0000313" key="1">
    <source>
        <dbReference type="EMBL" id="PHT75803.1"/>
    </source>
</evidence>
<proteinExistence type="predicted"/>
<reference evidence="1 2" key="1">
    <citation type="journal article" date="2014" name="Nat. Genet.">
        <title>Genome sequence of the hot pepper provides insights into the evolution of pungency in Capsicum species.</title>
        <authorList>
            <person name="Kim S."/>
            <person name="Park M."/>
            <person name="Yeom S.I."/>
            <person name="Kim Y.M."/>
            <person name="Lee J.M."/>
            <person name="Lee H.A."/>
            <person name="Seo E."/>
            <person name="Choi J."/>
            <person name="Cheong K."/>
            <person name="Kim K.T."/>
            <person name="Jung K."/>
            <person name="Lee G.W."/>
            <person name="Oh S.K."/>
            <person name="Bae C."/>
            <person name="Kim S.B."/>
            <person name="Lee H.Y."/>
            <person name="Kim S.Y."/>
            <person name="Kim M.S."/>
            <person name="Kang B.C."/>
            <person name="Jo Y.D."/>
            <person name="Yang H.B."/>
            <person name="Jeong H.J."/>
            <person name="Kang W.H."/>
            <person name="Kwon J.K."/>
            <person name="Shin C."/>
            <person name="Lim J.Y."/>
            <person name="Park J.H."/>
            <person name="Huh J.H."/>
            <person name="Kim J.S."/>
            <person name="Kim B.D."/>
            <person name="Cohen O."/>
            <person name="Paran I."/>
            <person name="Suh M.C."/>
            <person name="Lee S.B."/>
            <person name="Kim Y.K."/>
            <person name="Shin Y."/>
            <person name="Noh S.J."/>
            <person name="Park J."/>
            <person name="Seo Y.S."/>
            <person name="Kwon S.Y."/>
            <person name="Kim H.A."/>
            <person name="Park J.M."/>
            <person name="Kim H.J."/>
            <person name="Choi S.B."/>
            <person name="Bosland P.W."/>
            <person name="Reeves G."/>
            <person name="Jo S.H."/>
            <person name="Lee B.W."/>
            <person name="Cho H.T."/>
            <person name="Choi H.S."/>
            <person name="Lee M.S."/>
            <person name="Yu Y."/>
            <person name="Do Choi Y."/>
            <person name="Park B.S."/>
            <person name="van Deynze A."/>
            <person name="Ashrafi H."/>
            <person name="Hill T."/>
            <person name="Kim W.T."/>
            <person name="Pai H.S."/>
            <person name="Ahn H.K."/>
            <person name="Yeam I."/>
            <person name="Giovannoni J.J."/>
            <person name="Rose J.K."/>
            <person name="Sorensen I."/>
            <person name="Lee S.J."/>
            <person name="Kim R.W."/>
            <person name="Choi I.Y."/>
            <person name="Choi B.S."/>
            <person name="Lim J.S."/>
            <person name="Lee Y.H."/>
            <person name="Choi D."/>
        </authorList>
    </citation>
    <scope>NUCLEOTIDE SEQUENCE [LARGE SCALE GENOMIC DNA]</scope>
    <source>
        <strain evidence="2">cv. CM334</strain>
    </source>
</reference>
<reference evidence="1 2" key="2">
    <citation type="journal article" date="2017" name="Genome Biol.">
        <title>New reference genome sequences of hot pepper reveal the massive evolution of plant disease-resistance genes by retroduplication.</title>
        <authorList>
            <person name="Kim S."/>
            <person name="Park J."/>
            <person name="Yeom S.I."/>
            <person name="Kim Y.M."/>
            <person name="Seo E."/>
            <person name="Kim K.T."/>
            <person name="Kim M.S."/>
            <person name="Lee J.M."/>
            <person name="Cheong K."/>
            <person name="Shin H.S."/>
            <person name="Kim S.B."/>
            <person name="Han K."/>
            <person name="Lee J."/>
            <person name="Park M."/>
            <person name="Lee H.A."/>
            <person name="Lee H.Y."/>
            <person name="Lee Y."/>
            <person name="Oh S."/>
            <person name="Lee J.H."/>
            <person name="Choi E."/>
            <person name="Choi E."/>
            <person name="Lee S.E."/>
            <person name="Jeon J."/>
            <person name="Kim H."/>
            <person name="Choi G."/>
            <person name="Song H."/>
            <person name="Lee J."/>
            <person name="Lee S.C."/>
            <person name="Kwon J.K."/>
            <person name="Lee H.Y."/>
            <person name="Koo N."/>
            <person name="Hong Y."/>
            <person name="Kim R.W."/>
            <person name="Kang W.H."/>
            <person name="Huh J.H."/>
            <person name="Kang B.C."/>
            <person name="Yang T.J."/>
            <person name="Lee Y.H."/>
            <person name="Bennetzen J.L."/>
            <person name="Choi D."/>
        </authorList>
    </citation>
    <scope>NUCLEOTIDE SEQUENCE [LARGE SCALE GENOMIC DNA]</scope>
    <source>
        <strain evidence="2">cv. CM334</strain>
    </source>
</reference>
<sequence>MGGLRSLADLRYPSRLVSGSGRDNIKLEELKKAAQKSKALSDELNTADRSISSAEFNAIIHHNVGLKFYGLFIALSLRPKPITFNEPMKNL</sequence>
<gene>
    <name evidence="1" type="ORF">T459_19325</name>
</gene>
<evidence type="ECO:0000313" key="2">
    <source>
        <dbReference type="Proteomes" id="UP000222542"/>
    </source>
</evidence>
<protein>
    <submittedName>
        <fullName evidence="1">Uncharacterized protein</fullName>
    </submittedName>
</protein>
<dbReference type="Proteomes" id="UP000222542">
    <property type="component" value="Unassembled WGS sequence"/>
</dbReference>
<keyword evidence="2" id="KW-1185">Reference proteome</keyword>
<dbReference type="EMBL" id="AYRZ02000007">
    <property type="protein sequence ID" value="PHT75803.1"/>
    <property type="molecule type" value="Genomic_DNA"/>
</dbReference>